<comment type="caution">
    <text evidence="1">The sequence shown here is derived from an EMBL/GenBank/DDBJ whole genome shotgun (WGS) entry which is preliminary data.</text>
</comment>
<gene>
    <name evidence="1" type="ORF">Glove_236g55</name>
</gene>
<protein>
    <submittedName>
        <fullName evidence="1">Uncharacterized protein</fullName>
    </submittedName>
</protein>
<organism evidence="1 2">
    <name type="scientific">Diversispora epigaea</name>
    <dbReference type="NCBI Taxonomy" id="1348612"/>
    <lineage>
        <taxon>Eukaryota</taxon>
        <taxon>Fungi</taxon>
        <taxon>Fungi incertae sedis</taxon>
        <taxon>Mucoromycota</taxon>
        <taxon>Glomeromycotina</taxon>
        <taxon>Glomeromycetes</taxon>
        <taxon>Diversisporales</taxon>
        <taxon>Diversisporaceae</taxon>
        <taxon>Diversispora</taxon>
    </lineage>
</organism>
<keyword evidence="2" id="KW-1185">Reference proteome</keyword>
<accession>A0A397IHR0</accession>
<evidence type="ECO:0000313" key="2">
    <source>
        <dbReference type="Proteomes" id="UP000266861"/>
    </source>
</evidence>
<dbReference type="AlphaFoldDB" id="A0A397IHR0"/>
<proteinExistence type="predicted"/>
<dbReference type="Proteomes" id="UP000266861">
    <property type="component" value="Unassembled WGS sequence"/>
</dbReference>
<evidence type="ECO:0000313" key="1">
    <source>
        <dbReference type="EMBL" id="RHZ72884.1"/>
    </source>
</evidence>
<name>A0A397IHR0_9GLOM</name>
<dbReference type="EMBL" id="PQFF01000218">
    <property type="protein sequence ID" value="RHZ72884.1"/>
    <property type="molecule type" value="Genomic_DNA"/>
</dbReference>
<reference evidence="1 2" key="1">
    <citation type="submission" date="2018-08" db="EMBL/GenBank/DDBJ databases">
        <title>Genome and evolution of the arbuscular mycorrhizal fungus Diversispora epigaea (formerly Glomus versiforme) and its bacterial endosymbionts.</title>
        <authorList>
            <person name="Sun X."/>
            <person name="Fei Z."/>
            <person name="Harrison M."/>
        </authorList>
    </citation>
    <scope>NUCLEOTIDE SEQUENCE [LARGE SCALE GENOMIC DNA]</scope>
    <source>
        <strain evidence="1 2">IT104</strain>
    </source>
</reference>
<sequence length="92" mass="10369">MEITVIVSHGIFTSKRIQIFAIGKNLDIWGGGNESRLYISSTDYPSVTFDDKFGLFCSENSSNSKNKTHGVKVDIRILNSVLILIVHRIKRK</sequence>